<comment type="caution">
    <text evidence="2">The sequence shown here is derived from an EMBL/GenBank/DDBJ whole genome shotgun (WGS) entry which is preliminary data.</text>
</comment>
<organism evidence="2 3">
    <name type="scientific">Fodinibius salsisoli</name>
    <dbReference type="NCBI Taxonomy" id="2820877"/>
    <lineage>
        <taxon>Bacteria</taxon>
        <taxon>Pseudomonadati</taxon>
        <taxon>Balneolota</taxon>
        <taxon>Balneolia</taxon>
        <taxon>Balneolales</taxon>
        <taxon>Balneolaceae</taxon>
        <taxon>Fodinibius</taxon>
    </lineage>
</organism>
<proteinExistence type="predicted"/>
<feature type="domain" description="DUF559" evidence="1">
    <location>
        <begin position="8"/>
        <end position="114"/>
    </location>
</feature>
<protein>
    <submittedName>
        <fullName evidence="2">Endonuclease domain-containing protein</fullName>
    </submittedName>
</protein>
<reference evidence="2 3" key="1">
    <citation type="submission" date="2021-03" db="EMBL/GenBank/DDBJ databases">
        <title>Aliifodinibius sp. nov., a new bacterium isolated from saline soil.</title>
        <authorList>
            <person name="Galisteo C."/>
            <person name="De La Haba R."/>
            <person name="Sanchez-Porro C."/>
            <person name="Ventosa A."/>
        </authorList>
    </citation>
    <scope>NUCLEOTIDE SEQUENCE [LARGE SCALE GENOMIC DNA]</scope>
    <source>
        <strain evidence="2 3">1BSP15-2V2</strain>
    </source>
</reference>
<evidence type="ECO:0000259" key="1">
    <source>
        <dbReference type="Pfam" id="PF04480"/>
    </source>
</evidence>
<dbReference type="Gene3D" id="3.40.960.10">
    <property type="entry name" value="VSR Endonuclease"/>
    <property type="match status" value="1"/>
</dbReference>
<keyword evidence="2" id="KW-0378">Hydrolase</keyword>
<dbReference type="Proteomes" id="UP001207918">
    <property type="component" value="Unassembled WGS sequence"/>
</dbReference>
<evidence type="ECO:0000313" key="2">
    <source>
        <dbReference type="EMBL" id="MCW9708734.1"/>
    </source>
</evidence>
<keyword evidence="3" id="KW-1185">Reference proteome</keyword>
<accession>A0ABT3PSA5</accession>
<gene>
    <name evidence="2" type="ORF">J6I44_17880</name>
</gene>
<dbReference type="CDD" id="cd01038">
    <property type="entry name" value="Endonuclease_DUF559"/>
    <property type="match status" value="1"/>
</dbReference>
<sequence>MKIYYNPKLKSIARALRKNATLAEVLLWNKLKARKMMGYQFMRQKPIGNYIVDFYCPKPKLVIEIDGESHRYKLTEDVERQEWLENLGLTVLRFDDREVKKDMDNVLYSIKSWLQLNMSAK</sequence>
<evidence type="ECO:0000313" key="3">
    <source>
        <dbReference type="Proteomes" id="UP001207918"/>
    </source>
</evidence>
<dbReference type="EMBL" id="JAGGJA010000016">
    <property type="protein sequence ID" value="MCW9708734.1"/>
    <property type="molecule type" value="Genomic_DNA"/>
</dbReference>
<dbReference type="InterPro" id="IPR011335">
    <property type="entry name" value="Restrct_endonuc-II-like"/>
</dbReference>
<dbReference type="PANTHER" id="PTHR38590:SF1">
    <property type="entry name" value="BLL0828 PROTEIN"/>
    <property type="match status" value="1"/>
</dbReference>
<dbReference type="PANTHER" id="PTHR38590">
    <property type="entry name" value="BLL0828 PROTEIN"/>
    <property type="match status" value="1"/>
</dbReference>
<dbReference type="Pfam" id="PF04480">
    <property type="entry name" value="DUF559"/>
    <property type="match status" value="1"/>
</dbReference>
<keyword evidence="2" id="KW-0540">Nuclease</keyword>
<keyword evidence="2" id="KW-0255">Endonuclease</keyword>
<dbReference type="GO" id="GO:0004519">
    <property type="term" value="F:endonuclease activity"/>
    <property type="evidence" value="ECO:0007669"/>
    <property type="project" value="UniProtKB-KW"/>
</dbReference>
<name>A0ABT3PSA5_9BACT</name>
<dbReference type="InterPro" id="IPR047216">
    <property type="entry name" value="Endonuclease_DUF559_bact"/>
</dbReference>
<dbReference type="InterPro" id="IPR007569">
    <property type="entry name" value="DUF559"/>
</dbReference>
<dbReference type="RefSeq" id="WP_265767541.1">
    <property type="nucleotide sequence ID" value="NZ_JAGGJA010000016.1"/>
</dbReference>
<dbReference type="SUPFAM" id="SSF52980">
    <property type="entry name" value="Restriction endonuclease-like"/>
    <property type="match status" value="1"/>
</dbReference>